<protein>
    <submittedName>
        <fullName evidence="2">DUF4260 family protein</fullName>
    </submittedName>
</protein>
<keyword evidence="3" id="KW-1185">Reference proteome</keyword>
<gene>
    <name evidence="2" type="ORF">D3272_25285</name>
</gene>
<dbReference type="EMBL" id="QYBC01000034">
    <property type="protein sequence ID" value="RYB01570.1"/>
    <property type="molecule type" value="Genomic_DNA"/>
</dbReference>
<feature type="transmembrane region" description="Helical" evidence="1">
    <location>
        <begin position="86"/>
        <end position="112"/>
    </location>
</feature>
<reference evidence="2 3" key="1">
    <citation type="submission" date="2018-09" db="EMBL/GenBank/DDBJ databases">
        <authorList>
            <person name="Grouzdev D.S."/>
            <person name="Krutkina M.S."/>
        </authorList>
    </citation>
    <scope>NUCLEOTIDE SEQUENCE [LARGE SCALE GENOMIC DNA]</scope>
    <source>
        <strain evidence="2 3">RmlP001</strain>
    </source>
</reference>
<keyword evidence="1" id="KW-0472">Membrane</keyword>
<organism evidence="2 3">
    <name type="scientific">Lichenibacterium ramalinae</name>
    <dbReference type="NCBI Taxonomy" id="2316527"/>
    <lineage>
        <taxon>Bacteria</taxon>
        <taxon>Pseudomonadati</taxon>
        <taxon>Pseudomonadota</taxon>
        <taxon>Alphaproteobacteria</taxon>
        <taxon>Hyphomicrobiales</taxon>
        <taxon>Lichenihabitantaceae</taxon>
        <taxon>Lichenibacterium</taxon>
    </lineage>
</organism>
<keyword evidence="1" id="KW-1133">Transmembrane helix</keyword>
<name>A0A4Q2R804_9HYPH</name>
<proteinExistence type="predicted"/>
<sequence length="136" mass="14297">MIDTALDTRALATSASRSRGTTLLLRAEGAAAFIGAVSGYVVLNGDWHLFALLLLLPDLSMLGYRIDAEFGAALYNSAHTYLVPGALALAGWLTGVPLLFAVALIWVAHIALDRALGFGLKRPGSFSDTHLSTKAA</sequence>
<dbReference type="RefSeq" id="WP_129222020.1">
    <property type="nucleotide sequence ID" value="NZ_QYBC01000034.1"/>
</dbReference>
<dbReference type="Pfam" id="PF14079">
    <property type="entry name" value="DUF4260"/>
    <property type="match status" value="1"/>
</dbReference>
<dbReference type="OrthoDB" id="9813911at2"/>
<dbReference type="AlphaFoldDB" id="A0A4Q2R804"/>
<dbReference type="InterPro" id="IPR025356">
    <property type="entry name" value="DUF4260"/>
</dbReference>
<dbReference type="Proteomes" id="UP000289411">
    <property type="component" value="Unassembled WGS sequence"/>
</dbReference>
<keyword evidence="1" id="KW-0812">Transmembrane</keyword>
<comment type="caution">
    <text evidence="2">The sequence shown here is derived from an EMBL/GenBank/DDBJ whole genome shotgun (WGS) entry which is preliminary data.</text>
</comment>
<accession>A0A4Q2R804</accession>
<evidence type="ECO:0000256" key="1">
    <source>
        <dbReference type="SAM" id="Phobius"/>
    </source>
</evidence>
<feature type="transmembrane region" description="Helical" evidence="1">
    <location>
        <begin position="23"/>
        <end position="42"/>
    </location>
</feature>
<evidence type="ECO:0000313" key="2">
    <source>
        <dbReference type="EMBL" id="RYB01570.1"/>
    </source>
</evidence>
<reference evidence="2 3" key="2">
    <citation type="submission" date="2019-02" db="EMBL/GenBank/DDBJ databases">
        <title>'Lichenibacterium ramalinii' gen. nov. sp. nov., 'Lichenibacterium minor' gen. nov. sp. nov.</title>
        <authorList>
            <person name="Pankratov T."/>
        </authorList>
    </citation>
    <scope>NUCLEOTIDE SEQUENCE [LARGE SCALE GENOMIC DNA]</scope>
    <source>
        <strain evidence="2 3">RmlP001</strain>
    </source>
</reference>
<evidence type="ECO:0000313" key="3">
    <source>
        <dbReference type="Proteomes" id="UP000289411"/>
    </source>
</evidence>